<dbReference type="GO" id="GO:0045892">
    <property type="term" value="P:negative regulation of DNA-templated transcription"/>
    <property type="evidence" value="ECO:0007669"/>
    <property type="project" value="UniProtKB-UniRule"/>
</dbReference>
<reference evidence="9 10" key="1">
    <citation type="submission" date="2024-06" db="EMBL/GenBank/DDBJ databases">
        <title>A chromosome level genome sequence of Diviner's sage (Salvia divinorum).</title>
        <authorList>
            <person name="Ford S.A."/>
            <person name="Ro D.-K."/>
            <person name="Ness R.W."/>
            <person name="Phillips M.A."/>
        </authorList>
    </citation>
    <scope>NUCLEOTIDE SEQUENCE [LARGE SCALE GENOMIC DNA]</scope>
    <source>
        <strain evidence="9">SAF-2024a</strain>
        <tissue evidence="9">Leaf</tissue>
    </source>
</reference>
<comment type="function">
    <text evidence="6">Transcriptional repressor that regulates multiple aspects of plant growth and development.</text>
</comment>
<evidence type="ECO:0000259" key="8">
    <source>
        <dbReference type="PROSITE" id="PS51754"/>
    </source>
</evidence>
<dbReference type="InterPro" id="IPR006458">
    <property type="entry name" value="Ovate_C"/>
</dbReference>
<dbReference type="Pfam" id="PF13724">
    <property type="entry name" value="DNA_binding_2"/>
    <property type="match status" value="1"/>
</dbReference>
<dbReference type="AlphaFoldDB" id="A0ABD1GA75"/>
<evidence type="ECO:0000313" key="10">
    <source>
        <dbReference type="Proteomes" id="UP001567538"/>
    </source>
</evidence>
<keyword evidence="2 6" id="KW-0678">Repressor</keyword>
<feature type="compositionally biased region" description="Basic and acidic residues" evidence="7">
    <location>
        <begin position="164"/>
        <end position="176"/>
    </location>
</feature>
<dbReference type="Pfam" id="PF04844">
    <property type="entry name" value="Ovate"/>
    <property type="match status" value="1"/>
</dbReference>
<dbReference type="PROSITE" id="PS51754">
    <property type="entry name" value="OVATE"/>
    <property type="match status" value="1"/>
</dbReference>
<accession>A0ABD1GA75</accession>
<dbReference type="PANTHER" id="PTHR33057:SF128">
    <property type="entry name" value="TRANSCRIPTION REPRESSOR OFP3"/>
    <property type="match status" value="1"/>
</dbReference>
<keyword evidence="3 6" id="KW-0805">Transcription regulation</keyword>
<protein>
    <recommendedName>
        <fullName evidence="6">Transcription repressor</fullName>
    </recommendedName>
    <alternativeName>
        <fullName evidence="6">Ovate family protein</fullName>
    </alternativeName>
</protein>
<evidence type="ECO:0000256" key="7">
    <source>
        <dbReference type="SAM" id="MobiDB-lite"/>
    </source>
</evidence>
<dbReference type="PANTHER" id="PTHR33057">
    <property type="entry name" value="TRANSCRIPTION REPRESSOR OFP7-RELATED"/>
    <property type="match status" value="1"/>
</dbReference>
<comment type="subcellular location">
    <subcellularLocation>
        <location evidence="1 6">Nucleus</location>
    </subcellularLocation>
</comment>
<dbReference type="InterPro" id="IPR038933">
    <property type="entry name" value="Ovate"/>
</dbReference>
<name>A0ABD1GA75_SALDI</name>
<organism evidence="9 10">
    <name type="scientific">Salvia divinorum</name>
    <name type="common">Maria pastora</name>
    <name type="synonym">Diviner's sage</name>
    <dbReference type="NCBI Taxonomy" id="28513"/>
    <lineage>
        <taxon>Eukaryota</taxon>
        <taxon>Viridiplantae</taxon>
        <taxon>Streptophyta</taxon>
        <taxon>Embryophyta</taxon>
        <taxon>Tracheophyta</taxon>
        <taxon>Spermatophyta</taxon>
        <taxon>Magnoliopsida</taxon>
        <taxon>eudicotyledons</taxon>
        <taxon>Gunneridae</taxon>
        <taxon>Pentapetalae</taxon>
        <taxon>asterids</taxon>
        <taxon>lamiids</taxon>
        <taxon>Lamiales</taxon>
        <taxon>Lamiaceae</taxon>
        <taxon>Nepetoideae</taxon>
        <taxon>Mentheae</taxon>
        <taxon>Salviinae</taxon>
        <taxon>Salvia</taxon>
        <taxon>Salvia subgen. Calosphace</taxon>
    </lineage>
</organism>
<dbReference type="NCBIfam" id="TIGR01568">
    <property type="entry name" value="A_thal_3678"/>
    <property type="match status" value="1"/>
</dbReference>
<dbReference type="Proteomes" id="UP001567538">
    <property type="component" value="Unassembled WGS sequence"/>
</dbReference>
<evidence type="ECO:0000313" key="9">
    <source>
        <dbReference type="EMBL" id="KAL1541039.1"/>
    </source>
</evidence>
<feature type="region of interest" description="Disordered" evidence="7">
    <location>
        <begin position="140"/>
        <end position="176"/>
    </location>
</feature>
<proteinExistence type="predicted"/>
<dbReference type="GO" id="GO:0005634">
    <property type="term" value="C:nucleus"/>
    <property type="evidence" value="ECO:0007669"/>
    <property type="project" value="UniProtKB-SubCell"/>
</dbReference>
<evidence type="ECO:0000256" key="5">
    <source>
        <dbReference type="ARBA" id="ARBA00023242"/>
    </source>
</evidence>
<dbReference type="EMBL" id="JBEAFC010000009">
    <property type="protein sequence ID" value="KAL1541039.1"/>
    <property type="molecule type" value="Genomic_DNA"/>
</dbReference>
<keyword evidence="4 6" id="KW-0804">Transcription</keyword>
<evidence type="ECO:0000256" key="2">
    <source>
        <dbReference type="ARBA" id="ARBA00022491"/>
    </source>
</evidence>
<sequence>MGKYRFKLSEMMPNAWLHNDSRFSPIAKRRTVYMPSPTKIAPSSRQPNTIQDDLTSLDRMDFSESFLSSFEYDDLLISPHQSYLSDIIIDVDDTSYNSTTRIHALTEFNVVSELDIHIKPGKHEESTVFHDTLVKSPLEKPRRSRKSFSGGVKIRGSGWKLGRKKPEGHRSRKSEEERKKGIFFTESFVIVKASFDPEKDFKESMMEMIVENNIRAFKDLEELLACYLSLNSNQYHDMIVKAFQQIWFSMA</sequence>
<feature type="domain" description="OVATE" evidence="8">
    <location>
        <begin position="190"/>
        <end position="249"/>
    </location>
</feature>
<keyword evidence="10" id="KW-1185">Reference proteome</keyword>
<evidence type="ECO:0000256" key="3">
    <source>
        <dbReference type="ARBA" id="ARBA00023015"/>
    </source>
</evidence>
<evidence type="ECO:0000256" key="4">
    <source>
        <dbReference type="ARBA" id="ARBA00023163"/>
    </source>
</evidence>
<gene>
    <name evidence="9" type="ORF">AAHA92_25307</name>
</gene>
<evidence type="ECO:0000256" key="6">
    <source>
        <dbReference type="RuleBase" id="RU367028"/>
    </source>
</evidence>
<keyword evidence="5 6" id="KW-0539">Nucleus</keyword>
<evidence type="ECO:0000256" key="1">
    <source>
        <dbReference type="ARBA" id="ARBA00004123"/>
    </source>
</evidence>
<comment type="caution">
    <text evidence="9">The sequence shown here is derived from an EMBL/GenBank/DDBJ whole genome shotgun (WGS) entry which is preliminary data.</text>
</comment>
<dbReference type="InterPro" id="IPR025830">
    <property type="entry name" value="DNA_bnd_dom_ovate"/>
</dbReference>